<protein>
    <submittedName>
        <fullName evidence="1">Uncharacterized protein</fullName>
    </submittedName>
</protein>
<dbReference type="RefSeq" id="WP_030266923.1">
    <property type="nucleotide sequence ID" value="NZ_JBHEZZ010000044.1"/>
</dbReference>
<name>A0ABV6V159_9ACTN</name>
<proteinExistence type="predicted"/>
<keyword evidence="2" id="KW-1185">Reference proteome</keyword>
<organism evidence="1 2">
    <name type="scientific">Streptacidiphilus cavernicola</name>
    <dbReference type="NCBI Taxonomy" id="3342716"/>
    <lineage>
        <taxon>Bacteria</taxon>
        <taxon>Bacillati</taxon>
        <taxon>Actinomycetota</taxon>
        <taxon>Actinomycetes</taxon>
        <taxon>Kitasatosporales</taxon>
        <taxon>Streptomycetaceae</taxon>
        <taxon>Streptacidiphilus</taxon>
    </lineage>
</organism>
<gene>
    <name evidence="1" type="ORF">ACEZDJ_39465</name>
</gene>
<evidence type="ECO:0000313" key="2">
    <source>
        <dbReference type="Proteomes" id="UP001592528"/>
    </source>
</evidence>
<comment type="caution">
    <text evidence="1">The sequence shown here is derived from an EMBL/GenBank/DDBJ whole genome shotgun (WGS) entry which is preliminary data.</text>
</comment>
<sequence>MNTLQSAEAVQAKLPPWLWGNDILGFAHTAQLKITPVDVDKQRWSVQALERHEHRTARLVRLIEIAPPGGGPQWERLRRLPASRVPNTVSPELVAHKRHELVESTSPENLLARLNWLHMSLTLARDEEFISAADSAFQSLKSVQTDEAKPLFPDLAAYFVSFDPAVSWRSGLARVLLRIEEEPALLATPPTPTGQLAFGSGTMLQTDIQVTRDAYLAPLFLCHSPYLWSIVGPRQQGVTVLSLGKPLGGQTPDPAELIQQFMPSGPSNFPACPPIAATQISSTLAWWADHLNELLSVATDPATFRDAAGAYRPRRQFETLLSLEQAGKRVQAVLAHQRDPASRRLLAFAALDTLEGLKVVSSLENAFELTKAERVLHALEGALPAEVAAVLLPSARRAVEALRECQNGFLPSSHVSGGGVAIPSKNGGAVTVSLENATKQYLRVLRNTSHGFGGKDDAGRRRDEVLLMSHTGELPHDFALLPYLYWLDCIANPQRLRTRLTGRQ</sequence>
<dbReference type="Proteomes" id="UP001592528">
    <property type="component" value="Unassembled WGS sequence"/>
</dbReference>
<accession>A0ABV6V159</accession>
<reference evidence="1 2" key="1">
    <citation type="submission" date="2024-09" db="EMBL/GenBank/DDBJ databases">
        <authorList>
            <person name="Lee S.D."/>
        </authorList>
    </citation>
    <scope>NUCLEOTIDE SEQUENCE [LARGE SCALE GENOMIC DNA]</scope>
    <source>
        <strain evidence="1 2">N1-5</strain>
    </source>
</reference>
<dbReference type="EMBL" id="JBHEZZ010000044">
    <property type="protein sequence ID" value="MFC1407376.1"/>
    <property type="molecule type" value="Genomic_DNA"/>
</dbReference>
<evidence type="ECO:0000313" key="1">
    <source>
        <dbReference type="EMBL" id="MFC1407376.1"/>
    </source>
</evidence>